<dbReference type="CDD" id="cd00067">
    <property type="entry name" value="GAL4"/>
    <property type="match status" value="1"/>
</dbReference>
<dbReference type="STRING" id="5286.A0A0K3CKG1"/>
<evidence type="ECO:0000313" key="9">
    <source>
        <dbReference type="Proteomes" id="UP000239560"/>
    </source>
</evidence>
<dbReference type="EMBL" id="LCTV02000012">
    <property type="protein sequence ID" value="PRQ71405.1"/>
    <property type="molecule type" value="Genomic_DNA"/>
</dbReference>
<dbReference type="SMART" id="SM00066">
    <property type="entry name" value="GAL4"/>
    <property type="match status" value="1"/>
</dbReference>
<dbReference type="GO" id="GO:0000981">
    <property type="term" value="F:DNA-binding transcription factor activity, RNA polymerase II-specific"/>
    <property type="evidence" value="ECO:0007669"/>
    <property type="project" value="InterPro"/>
</dbReference>
<dbReference type="GO" id="GO:0008270">
    <property type="term" value="F:zinc ion binding"/>
    <property type="evidence" value="ECO:0007669"/>
    <property type="project" value="InterPro"/>
</dbReference>
<evidence type="ECO:0000259" key="5">
    <source>
        <dbReference type="PROSITE" id="PS50048"/>
    </source>
</evidence>
<feature type="compositionally biased region" description="Polar residues" evidence="4">
    <location>
        <begin position="1"/>
        <end position="10"/>
    </location>
</feature>
<dbReference type="Pfam" id="PF00172">
    <property type="entry name" value="Zn_clus"/>
    <property type="match status" value="1"/>
</dbReference>
<gene>
    <name evidence="6" type="primary">FGENESH: predicted gene_12.175</name>
    <name evidence="7" type="ORF">AAT19DRAFT_10263</name>
    <name evidence="6" type="ORF">BN2166_0060150</name>
</gene>
<dbReference type="PROSITE" id="PS50048">
    <property type="entry name" value="ZN2_CY6_FUNGAL_2"/>
    <property type="match status" value="1"/>
</dbReference>
<accession>A0A0K3CKG1</accession>
<evidence type="ECO:0000256" key="3">
    <source>
        <dbReference type="ARBA" id="ARBA00023242"/>
    </source>
</evidence>
<feature type="region of interest" description="Disordered" evidence="4">
    <location>
        <begin position="207"/>
        <end position="232"/>
    </location>
</feature>
<name>A0A0K3CKG1_RHOTO</name>
<evidence type="ECO:0000256" key="1">
    <source>
        <dbReference type="ARBA" id="ARBA00004123"/>
    </source>
</evidence>
<dbReference type="Gene3D" id="4.10.240.10">
    <property type="entry name" value="Zn(2)-C6 fungal-type DNA-binding domain"/>
    <property type="match status" value="1"/>
</dbReference>
<keyword evidence="2" id="KW-0479">Metal-binding</keyword>
<dbReference type="InterPro" id="IPR036864">
    <property type="entry name" value="Zn2-C6_fun-type_DNA-bd_sf"/>
</dbReference>
<dbReference type="SUPFAM" id="SSF57701">
    <property type="entry name" value="Zn2/Cys6 DNA-binding domain"/>
    <property type="match status" value="1"/>
</dbReference>
<evidence type="ECO:0000313" key="7">
    <source>
        <dbReference type="EMBL" id="PRQ71405.1"/>
    </source>
</evidence>
<comment type="subcellular location">
    <subcellularLocation>
        <location evidence="1">Nucleus</location>
    </subcellularLocation>
</comment>
<dbReference type="Pfam" id="PF04082">
    <property type="entry name" value="Fungal_trans"/>
    <property type="match status" value="1"/>
</dbReference>
<evidence type="ECO:0000313" key="6">
    <source>
        <dbReference type="EMBL" id="CTR10154.1"/>
    </source>
</evidence>
<feature type="domain" description="Zn(2)-C6 fungal-type" evidence="5">
    <location>
        <begin position="83"/>
        <end position="114"/>
    </location>
</feature>
<reference evidence="6 8" key="1">
    <citation type="submission" date="2015-07" db="EMBL/GenBank/DDBJ databases">
        <authorList>
            <person name="Cajimat M.N.B."/>
            <person name="Milazzo M.L."/>
            <person name="Fulhorst C.F."/>
        </authorList>
    </citation>
    <scope>NUCLEOTIDE SEQUENCE [LARGE SCALE GENOMIC DNA]</scope>
    <source>
        <strain evidence="6">Single colony</strain>
    </source>
</reference>
<dbReference type="InterPro" id="IPR001138">
    <property type="entry name" value="Zn2Cys6_DnaBD"/>
</dbReference>
<evidence type="ECO:0000256" key="4">
    <source>
        <dbReference type="SAM" id="MobiDB-lite"/>
    </source>
</evidence>
<dbReference type="InterPro" id="IPR050613">
    <property type="entry name" value="Sec_Metabolite_Reg"/>
</dbReference>
<dbReference type="GO" id="GO:0003677">
    <property type="term" value="F:DNA binding"/>
    <property type="evidence" value="ECO:0007669"/>
    <property type="project" value="InterPro"/>
</dbReference>
<dbReference type="Proteomes" id="UP000239560">
    <property type="component" value="Unassembled WGS sequence"/>
</dbReference>
<organism evidence="6 8">
    <name type="scientific">Rhodotorula toruloides</name>
    <name type="common">Yeast</name>
    <name type="synonym">Rhodosporidium toruloides</name>
    <dbReference type="NCBI Taxonomy" id="5286"/>
    <lineage>
        <taxon>Eukaryota</taxon>
        <taxon>Fungi</taxon>
        <taxon>Dikarya</taxon>
        <taxon>Basidiomycota</taxon>
        <taxon>Pucciniomycotina</taxon>
        <taxon>Microbotryomycetes</taxon>
        <taxon>Sporidiobolales</taxon>
        <taxon>Sporidiobolaceae</taxon>
        <taxon>Rhodotorula</taxon>
    </lineage>
</organism>
<dbReference type="GO" id="GO:0005634">
    <property type="term" value="C:nucleus"/>
    <property type="evidence" value="ECO:0007669"/>
    <property type="project" value="UniProtKB-SubCell"/>
</dbReference>
<dbReference type="Proteomes" id="UP000199069">
    <property type="component" value="Unassembled WGS sequence"/>
</dbReference>
<feature type="compositionally biased region" description="Low complexity" evidence="4">
    <location>
        <begin position="216"/>
        <end position="231"/>
    </location>
</feature>
<dbReference type="AlphaFoldDB" id="A0A0K3CKG1"/>
<reference evidence="7 9" key="2">
    <citation type="journal article" date="2018" name="Elife">
        <title>Functional genomics of lipid metabolism in the oleaginous yeast Rhodosporidium toruloides.</title>
        <authorList>
            <person name="Coradetti S.T."/>
            <person name="Pinel D."/>
            <person name="Geiselman G."/>
            <person name="Ito M."/>
            <person name="Mondo S."/>
            <person name="Reilly M.C."/>
            <person name="Cheng Y.F."/>
            <person name="Bauer S."/>
            <person name="Grigoriev I."/>
            <person name="Gladden J.M."/>
            <person name="Simmons B.A."/>
            <person name="Brem R."/>
            <person name="Arkin A.P."/>
            <person name="Skerker J.M."/>
        </authorList>
    </citation>
    <scope>NUCLEOTIDE SEQUENCE [LARGE SCALE GENOMIC DNA]</scope>
    <source>
        <strain evidence="7 9">NBRC 0880</strain>
    </source>
</reference>
<proteinExistence type="predicted"/>
<feature type="region of interest" description="Disordered" evidence="4">
    <location>
        <begin position="1"/>
        <end position="75"/>
    </location>
</feature>
<evidence type="ECO:0000256" key="2">
    <source>
        <dbReference type="ARBA" id="ARBA00022723"/>
    </source>
</evidence>
<sequence length="870" mass="95242">MATNGLQDSYSADAAAGPSNARGARAQDDSAHGLVGRGKRVRSQTVDDEDELSDDDSRNASPALGPGELPVKPKRKRNRAALSCALCKKRKIKCDRKLPCEACIKRNEQHLCRWEQPKVEPPPQPFALAVDHEQLRRRVAVLETVLARLAPDLAGELADVAAAPVTLPLRPKASTNDGEDQQDSDAENVEDAALVLEELALHHKLTRVAPKTSKTARSASPRLASSSRSLPVLPPVLPGSGAMHLSPSSTVSNADLASRALESLIVPAIDSRRKLVLDDIYANLPQRKSVSDWMLRNYFERVDWAWHLHHKPTFLAEYDAFCLLRSEGRQAEIDPLWLACFAMTLCLSVNSLESPIESPLCSITAQDLDTLPWKYFECAQSALECGDWTGKPRFRTLQAIVLFAPFFLFAGNRAAAERHQTYIGAALRMAQSMGLHQLGSDPSAMPLLSEEDEINSGLPPGVNTLKREMALRMLTTLLFLDYTSLRIKTSLPPHLVTSALPGNYNDSDLSPDEVVPPRPAEEATDISLDLVKFRTALEQRKFKEMMDGDLPLTYEAILAIDGNYRAILDSLPVQLREDYIPPLGEPLTNLWRRNMAIQSVHSRILRVHRPFMAKGWTVEKYRRSTTTAISAARSILACQISLNSAPLLKSGFQLLNVQIAIIVLFMSLWQDTTQTPREADDDLTAITATFPWFEKHVDSRVAEVRMIAKSSLSAFGLLKEAYEDKESRRRAAGELWDQSQEEPYGRLLQRVGAIVSATTGSSTDTLFVSPAATTSQPRAGGAMSLDSLLAPQQAHHSLGAVESWAGFANGGGANGGPVFASSAALGLSDAQPDLAVDFDLAMLEGPEFADPNFSWSTWTALGQFASLGTF</sequence>
<keyword evidence="8" id="KW-1185">Reference proteome</keyword>
<protein>
    <submittedName>
        <fullName evidence="6 7">Proteophosphoglycan ppg4</fullName>
    </submittedName>
</protein>
<dbReference type="InterPro" id="IPR007219">
    <property type="entry name" value="XnlR_reg_dom"/>
</dbReference>
<dbReference type="PROSITE" id="PS00463">
    <property type="entry name" value="ZN2_CY6_FUNGAL_1"/>
    <property type="match status" value="1"/>
</dbReference>
<evidence type="ECO:0000313" key="8">
    <source>
        <dbReference type="Proteomes" id="UP000199069"/>
    </source>
</evidence>
<dbReference type="EMBL" id="CWKI01000012">
    <property type="protein sequence ID" value="CTR10154.1"/>
    <property type="molecule type" value="Genomic_DNA"/>
</dbReference>
<dbReference type="PANTHER" id="PTHR31001">
    <property type="entry name" value="UNCHARACTERIZED TRANSCRIPTIONAL REGULATORY PROTEIN"/>
    <property type="match status" value="1"/>
</dbReference>
<dbReference type="OMA" id="YFECAQS"/>
<dbReference type="GO" id="GO:0006351">
    <property type="term" value="P:DNA-templated transcription"/>
    <property type="evidence" value="ECO:0007669"/>
    <property type="project" value="InterPro"/>
</dbReference>
<dbReference type="OrthoDB" id="3362851at2759"/>
<keyword evidence="3" id="KW-0539">Nucleus</keyword>
<dbReference type="CDD" id="cd12148">
    <property type="entry name" value="fungal_TF_MHR"/>
    <property type="match status" value="1"/>
</dbReference>